<keyword evidence="11" id="KW-1185">Reference proteome</keyword>
<dbReference type="EC" id="3.2.1.52" evidence="3"/>
<evidence type="ECO:0000313" key="10">
    <source>
        <dbReference type="EMBL" id="RIV78199.1"/>
    </source>
</evidence>
<reference evidence="10 11" key="1">
    <citation type="submission" date="2018-08" db="EMBL/GenBank/DDBJ databases">
        <title>Altererythrobacter sp.Ery1 and Ery12, the genome sequencing of novel strains in genus Alterythrobacter.</title>
        <authorList>
            <person name="Cheng H."/>
            <person name="Wu Y.-H."/>
            <person name="Fang C."/>
            <person name="Xu X.-W."/>
        </authorList>
    </citation>
    <scope>NUCLEOTIDE SEQUENCE [LARGE SCALE GENOMIC DNA]</scope>
    <source>
        <strain evidence="10 11">Ery1</strain>
    </source>
</reference>
<dbReference type="SUPFAM" id="SSF81296">
    <property type="entry name" value="E set domains"/>
    <property type="match status" value="1"/>
</dbReference>
<dbReference type="GO" id="GO:0016020">
    <property type="term" value="C:membrane"/>
    <property type="evidence" value="ECO:0007669"/>
    <property type="project" value="TreeGrafter"/>
</dbReference>
<comment type="similarity">
    <text evidence="2">Belongs to the glycosyl hydrolase 20 family.</text>
</comment>
<evidence type="ECO:0000256" key="8">
    <source>
        <dbReference type="PIRSR" id="PIRSR625705-1"/>
    </source>
</evidence>
<dbReference type="InterPro" id="IPR029018">
    <property type="entry name" value="Hex-like_dom2"/>
</dbReference>
<evidence type="ECO:0000313" key="11">
    <source>
        <dbReference type="Proteomes" id="UP000285092"/>
    </source>
</evidence>
<evidence type="ECO:0000256" key="1">
    <source>
        <dbReference type="ARBA" id="ARBA00001231"/>
    </source>
</evidence>
<dbReference type="SUPFAM" id="SSF51445">
    <property type="entry name" value="(Trans)glycosidases"/>
    <property type="match status" value="1"/>
</dbReference>
<dbReference type="Pfam" id="PF03174">
    <property type="entry name" value="CHB_HEX_C"/>
    <property type="match status" value="1"/>
</dbReference>
<evidence type="ECO:0000256" key="6">
    <source>
        <dbReference type="ARBA" id="ARBA00030512"/>
    </source>
</evidence>
<dbReference type="Pfam" id="PF02838">
    <property type="entry name" value="Glyco_hydro_20b"/>
    <property type="match status" value="1"/>
</dbReference>
<dbReference type="InterPro" id="IPR015882">
    <property type="entry name" value="HEX_bac_N"/>
</dbReference>
<dbReference type="PRINTS" id="PR00738">
    <property type="entry name" value="GLHYDRLASE20"/>
</dbReference>
<protein>
    <recommendedName>
        <fullName evidence="3">beta-N-acetylhexosaminidase</fullName>
        <ecNumber evidence="3">3.2.1.52</ecNumber>
    </recommendedName>
    <alternativeName>
        <fullName evidence="6">Beta-N-acetylhexosaminidase</fullName>
    </alternativeName>
    <alternativeName>
        <fullName evidence="7">N-acetyl-beta-glucosaminidase</fullName>
    </alternativeName>
</protein>
<dbReference type="InterPro" id="IPR004867">
    <property type="entry name" value="CHB_C_dom"/>
</dbReference>
<comment type="catalytic activity">
    <reaction evidence="1">
        <text>Hydrolysis of terminal non-reducing N-acetyl-D-hexosamine residues in N-acetyl-beta-D-hexosaminides.</text>
        <dbReference type="EC" id="3.2.1.52"/>
    </reaction>
</comment>
<evidence type="ECO:0000256" key="2">
    <source>
        <dbReference type="ARBA" id="ARBA00006285"/>
    </source>
</evidence>
<evidence type="ECO:0000256" key="5">
    <source>
        <dbReference type="ARBA" id="ARBA00023295"/>
    </source>
</evidence>
<dbReference type="Gene3D" id="2.60.40.290">
    <property type="match status" value="1"/>
</dbReference>
<dbReference type="InterPro" id="IPR025705">
    <property type="entry name" value="Beta_hexosaminidase_sua/sub"/>
</dbReference>
<evidence type="ECO:0000256" key="4">
    <source>
        <dbReference type="ARBA" id="ARBA00022801"/>
    </source>
</evidence>
<dbReference type="OrthoDB" id="9763537at2"/>
<dbReference type="AlphaFoldDB" id="A0A418NHX0"/>
<accession>A0A418NHX0</accession>
<dbReference type="EMBL" id="QXFK01000016">
    <property type="protein sequence ID" value="RIV78199.1"/>
    <property type="molecule type" value="Genomic_DNA"/>
</dbReference>
<feature type="domain" description="Chitobiase/beta-hexosaminidases N-terminal" evidence="9">
    <location>
        <begin position="43"/>
        <end position="209"/>
    </location>
</feature>
<sequence length="888" mass="95690">MADVRRPGIATALLALIAGAGMLTPAIAEAPRRPAGDAETIGATLDLTYRVRANRGEGSCRLPDGRVSGDQPCAEAEIVLSTSRPLALAGREIYFSQVDPVALTSNGGAHVEHINGDLHVLRFASDARPLQPGESRRIAFVVGGLILTRAKVMPNYYVVDPRGDAAIIDSTREVAGLYQGRKTLPHLAPLPGSVRRSSRDLTPLETPELVGAENRDVAFAPDTVDSGIIPMPSHVERDPGGARLDLARGLTPSGDARLTAALAPAMARLAALGVPQARAGVPLVVETDPALGHEAYRLRITGETISVAAGDAAGAFYAVQSLAALVRPGHSDIPALAIEDAPRFGFRGLHLDIARNFHGPETIRALIDQMAAYKLNRLHLHLADDEGWRLAIEGLPELTEVGARRCHDLEEDQCLLPQLGSGPFAKGSGSGFLSAEDYVGLLRYAAERQIEIIPSFDMPGHSRAAVRAMDARYRRLVAAGRPEEEAAQFLLSDPEDTTTYRSIQHYSDNTINVCRPSTYRFVGHVLDRLIAMHETAGTPLERYHIGADETAGAWVESPICREFLARGEGPSEVGDLGGYFIARVANMVAERGVIPAAWSDGLSHVDAAALPDRVQSNVWGTLAGGGAQTAHRHANLGWDVVLSIPDALYFDMPYAAHPEEGGYYWAIRRAPTRKLFSMMPENLPALAAYWRDNDERALTVDDRPGRGEASHRPLEEGRRFAGIQGHLWTETIRDRGTLGYQLFPRMFALAERAWHRPSWEVPYDHAGTRVGFGDPLVGADRRAAIAADWNRFASIVGAKELPKLAAAGWSFRLPTAGVVREHGVVQTRVAIPGLLIQCDAGAGWTELASCKPGPDSKIELRTALEADGPYGRATEIDVADGTQVAQVE</sequence>
<gene>
    <name evidence="10" type="ORF">D2V04_10055</name>
</gene>
<organism evidence="10 11">
    <name type="scientific">Pelagerythrobacter aerophilus</name>
    <dbReference type="NCBI Taxonomy" id="2306995"/>
    <lineage>
        <taxon>Bacteria</taxon>
        <taxon>Pseudomonadati</taxon>
        <taxon>Pseudomonadota</taxon>
        <taxon>Alphaproteobacteria</taxon>
        <taxon>Sphingomonadales</taxon>
        <taxon>Erythrobacteraceae</taxon>
        <taxon>Pelagerythrobacter</taxon>
    </lineage>
</organism>
<dbReference type="Gene3D" id="3.20.20.80">
    <property type="entry name" value="Glycosidases"/>
    <property type="match status" value="1"/>
</dbReference>
<dbReference type="SUPFAM" id="SSF49384">
    <property type="entry name" value="Carbohydrate-binding domain"/>
    <property type="match status" value="1"/>
</dbReference>
<keyword evidence="4" id="KW-0378">Hydrolase</keyword>
<dbReference type="GO" id="GO:0004563">
    <property type="term" value="F:beta-N-acetylhexosaminidase activity"/>
    <property type="evidence" value="ECO:0007669"/>
    <property type="project" value="UniProtKB-EC"/>
</dbReference>
<keyword evidence="5" id="KW-0326">Glycosidase</keyword>
<dbReference type="InterPro" id="IPR015883">
    <property type="entry name" value="Glyco_hydro_20_cat"/>
</dbReference>
<dbReference type="Pfam" id="PF03173">
    <property type="entry name" value="CHB_HEX"/>
    <property type="match status" value="1"/>
</dbReference>
<comment type="caution">
    <text evidence="10">The sequence shown here is derived from an EMBL/GenBank/DDBJ whole genome shotgun (WGS) entry which is preliminary data.</text>
</comment>
<dbReference type="RefSeq" id="WP_119513530.1">
    <property type="nucleotide sequence ID" value="NZ_QXFK01000016.1"/>
</dbReference>
<evidence type="ECO:0000259" key="9">
    <source>
        <dbReference type="SMART" id="SM01081"/>
    </source>
</evidence>
<name>A0A418NHX0_9SPHN</name>
<dbReference type="SMART" id="SM01081">
    <property type="entry name" value="CHB_HEX"/>
    <property type="match status" value="1"/>
</dbReference>
<feature type="active site" description="Proton donor" evidence="8">
    <location>
        <position position="549"/>
    </location>
</feature>
<evidence type="ECO:0000256" key="7">
    <source>
        <dbReference type="ARBA" id="ARBA00033000"/>
    </source>
</evidence>
<dbReference type="InterPro" id="IPR004866">
    <property type="entry name" value="CHB/HEX_N_dom"/>
</dbReference>
<proteinExistence type="inferred from homology"/>
<dbReference type="SUPFAM" id="SSF55545">
    <property type="entry name" value="beta-N-acetylhexosaminidase-like domain"/>
    <property type="match status" value="1"/>
</dbReference>
<dbReference type="Proteomes" id="UP000285092">
    <property type="component" value="Unassembled WGS sequence"/>
</dbReference>
<dbReference type="InterPro" id="IPR012291">
    <property type="entry name" value="CBM2_carb-bd_dom_sf"/>
</dbReference>
<dbReference type="InterPro" id="IPR014756">
    <property type="entry name" value="Ig_E-set"/>
</dbReference>
<dbReference type="PANTHER" id="PTHR22600">
    <property type="entry name" value="BETA-HEXOSAMINIDASE"/>
    <property type="match status" value="1"/>
</dbReference>
<dbReference type="GO" id="GO:0005975">
    <property type="term" value="P:carbohydrate metabolic process"/>
    <property type="evidence" value="ECO:0007669"/>
    <property type="project" value="InterPro"/>
</dbReference>
<dbReference type="GO" id="GO:0030247">
    <property type="term" value="F:polysaccharide binding"/>
    <property type="evidence" value="ECO:0007669"/>
    <property type="project" value="InterPro"/>
</dbReference>
<dbReference type="Gene3D" id="3.30.379.10">
    <property type="entry name" value="Chitobiase/beta-hexosaminidase domain 2-like"/>
    <property type="match status" value="1"/>
</dbReference>
<evidence type="ECO:0000256" key="3">
    <source>
        <dbReference type="ARBA" id="ARBA00012663"/>
    </source>
</evidence>
<dbReference type="InterPro" id="IPR008965">
    <property type="entry name" value="CBM2/CBM3_carb-bd_dom_sf"/>
</dbReference>
<dbReference type="InterPro" id="IPR017853">
    <property type="entry name" value="GH"/>
</dbReference>
<dbReference type="Pfam" id="PF00728">
    <property type="entry name" value="Glyco_hydro_20"/>
    <property type="match status" value="1"/>
</dbReference>
<dbReference type="GO" id="GO:0030203">
    <property type="term" value="P:glycosaminoglycan metabolic process"/>
    <property type="evidence" value="ECO:0007669"/>
    <property type="project" value="TreeGrafter"/>
</dbReference>
<dbReference type="PANTHER" id="PTHR22600:SF57">
    <property type="entry name" value="BETA-N-ACETYLHEXOSAMINIDASE"/>
    <property type="match status" value="1"/>
</dbReference>